<keyword evidence="4 6" id="KW-1133">Transmembrane helix</keyword>
<dbReference type="Pfam" id="PF01895">
    <property type="entry name" value="PhoU"/>
    <property type="match status" value="2"/>
</dbReference>
<evidence type="ECO:0000256" key="1">
    <source>
        <dbReference type="ARBA" id="ARBA00004651"/>
    </source>
</evidence>
<evidence type="ECO:0000259" key="7">
    <source>
        <dbReference type="Pfam" id="PF01895"/>
    </source>
</evidence>
<feature type="transmembrane region" description="Helical" evidence="6">
    <location>
        <begin position="321"/>
        <end position="343"/>
    </location>
</feature>
<dbReference type="SUPFAM" id="SSF109755">
    <property type="entry name" value="PhoU-like"/>
    <property type="match status" value="1"/>
</dbReference>
<sequence>MHGLTVEGRPGAVAAGTGRLYRGSEGVSRSSRPITPCQFFSRLGNVMRGRYQDNRSLRISVRGWPLLFVCALIGMWTGSAMSSIPSSPEVSRGADTVEQDVVRILKAVGVLGDDISGDQQVGRTGRVLARPLVVRVQGDEGRYLPDVLVRFDLIAGPGWGEEPSGPDQRRTWETISDDEGYAKTHLVLGEDSGTYIITARAAQVASNEVVFKLIALPRGWGLLTFFGLAGGLAIFLFGLRFAGRGLTKATGNRLREMFWGFTNRRSLGLVVGTLATAILQSSTATTVMLVSFAGAGLITLVGALPIILGADIGTSLTVQLLAFRIGDYAILIIALSFLAMTVIGQRPYRHIAQAIFGFGLLFFGIKIMSDSIIYLPMLPGFERALGQIGEHPILLLVVAMVFSGLVHSSAATIGIALTLALRGLIDLNAAMPLILGANVGTCGTALLASLGQAVEARRVALAHVVFKVGIVVIALLAMAPFVAAVERTAQSVPRQIANAHLFLNLAAAAIFLPLLVPYRRMIERVLPEGPGRAGRFRVRYLDQRVLDTPVLALSQATREVLRMAEIVQGMFRDSIEVFRTGDEDLRKRIVEDDDKVDLLQESITPYLTRLSQEELTEEQSEREVALIKIVSELERIGDLISKQLMVYAQKKIKEGFYFSKEGFREIIDFQGQVEEGLSLAIGVLTTFDPALARRLIELRNPLHERFRELQAAHISRLCEGRKESLDTSTIHLDLLDDIERIGFHVTNIGSILLGRV</sequence>
<dbReference type="EMBL" id="LIZS01000006">
    <property type="protein sequence ID" value="KPJ54112.1"/>
    <property type="molecule type" value="Genomic_DNA"/>
</dbReference>
<feature type="transmembrane region" description="Helical" evidence="6">
    <location>
        <begin position="393"/>
        <end position="417"/>
    </location>
</feature>
<protein>
    <recommendedName>
        <fullName evidence="7">PhoU domain-containing protein</fullName>
    </recommendedName>
</protein>
<feature type="transmembrane region" description="Helical" evidence="6">
    <location>
        <begin position="460"/>
        <end position="484"/>
    </location>
</feature>
<dbReference type="InterPro" id="IPR038078">
    <property type="entry name" value="PhoU-like_sf"/>
</dbReference>
<dbReference type="GO" id="GO:0044341">
    <property type="term" value="P:sodium-dependent phosphate transport"/>
    <property type="evidence" value="ECO:0007669"/>
    <property type="project" value="InterPro"/>
</dbReference>
<dbReference type="AlphaFoldDB" id="A0A0S7WVA0"/>
<feature type="domain" description="PhoU" evidence="7">
    <location>
        <begin position="671"/>
        <end position="750"/>
    </location>
</feature>
<feature type="transmembrane region" description="Helical" evidence="6">
    <location>
        <begin position="220"/>
        <end position="242"/>
    </location>
</feature>
<reference evidence="8 9" key="1">
    <citation type="journal article" date="2015" name="Microbiome">
        <title>Genomic resolution of linkages in carbon, nitrogen, and sulfur cycling among widespread estuary sediment bacteria.</title>
        <authorList>
            <person name="Baker B.J."/>
            <person name="Lazar C.S."/>
            <person name="Teske A.P."/>
            <person name="Dick G.J."/>
        </authorList>
    </citation>
    <scope>NUCLEOTIDE SEQUENCE [LARGE SCALE GENOMIC DNA]</scope>
    <source>
        <strain evidence="8">DG_24</strain>
    </source>
</reference>
<evidence type="ECO:0000313" key="9">
    <source>
        <dbReference type="Proteomes" id="UP000052008"/>
    </source>
</evidence>
<dbReference type="PANTHER" id="PTHR10010">
    <property type="entry name" value="SOLUTE CARRIER FAMILY 34 SODIUM PHOSPHATE , MEMBER 2-RELATED"/>
    <property type="match status" value="1"/>
</dbReference>
<evidence type="ECO:0000256" key="3">
    <source>
        <dbReference type="ARBA" id="ARBA00022692"/>
    </source>
</evidence>
<feature type="transmembrane region" description="Helical" evidence="6">
    <location>
        <begin position="429"/>
        <end position="448"/>
    </location>
</feature>
<proteinExistence type="predicted"/>
<dbReference type="Pfam" id="PF02690">
    <property type="entry name" value="Na_Pi_cotrans"/>
    <property type="match status" value="2"/>
</dbReference>
<evidence type="ECO:0000313" key="8">
    <source>
        <dbReference type="EMBL" id="KPJ54112.1"/>
    </source>
</evidence>
<comment type="subcellular location">
    <subcellularLocation>
        <location evidence="1">Cell membrane</location>
        <topology evidence="1">Multi-pass membrane protein</topology>
    </subcellularLocation>
</comment>
<gene>
    <name evidence="8" type="ORF">AMJ39_01505</name>
</gene>
<evidence type="ECO:0000256" key="6">
    <source>
        <dbReference type="SAM" id="Phobius"/>
    </source>
</evidence>
<feature type="transmembrane region" description="Helical" evidence="6">
    <location>
        <begin position="287"/>
        <end position="309"/>
    </location>
</feature>
<evidence type="ECO:0000256" key="5">
    <source>
        <dbReference type="ARBA" id="ARBA00023136"/>
    </source>
</evidence>
<feature type="transmembrane region" description="Helical" evidence="6">
    <location>
        <begin position="355"/>
        <end position="381"/>
    </location>
</feature>
<evidence type="ECO:0000256" key="4">
    <source>
        <dbReference type="ARBA" id="ARBA00022989"/>
    </source>
</evidence>
<feature type="domain" description="PhoU" evidence="7">
    <location>
        <begin position="560"/>
        <end position="641"/>
    </location>
</feature>
<dbReference type="PATRIC" id="fig|1703770.3.peg.342"/>
<feature type="transmembrane region" description="Helical" evidence="6">
    <location>
        <begin position="496"/>
        <end position="516"/>
    </location>
</feature>
<accession>A0A0S7WVA0</accession>
<dbReference type="InterPro" id="IPR003841">
    <property type="entry name" value="Na/Pi_transpt"/>
</dbReference>
<evidence type="ECO:0000256" key="2">
    <source>
        <dbReference type="ARBA" id="ARBA00022475"/>
    </source>
</evidence>
<dbReference type="GO" id="GO:0005886">
    <property type="term" value="C:plasma membrane"/>
    <property type="evidence" value="ECO:0007669"/>
    <property type="project" value="UniProtKB-SubCell"/>
</dbReference>
<organism evidence="8 9">
    <name type="scientific">candidate division TA06 bacterium DG_24</name>
    <dbReference type="NCBI Taxonomy" id="1703770"/>
    <lineage>
        <taxon>Bacteria</taxon>
        <taxon>Bacteria division TA06</taxon>
    </lineage>
</organism>
<dbReference type="GO" id="GO:0005436">
    <property type="term" value="F:sodium:phosphate symporter activity"/>
    <property type="evidence" value="ECO:0007669"/>
    <property type="project" value="InterPro"/>
</dbReference>
<dbReference type="Proteomes" id="UP000052008">
    <property type="component" value="Unassembled WGS sequence"/>
</dbReference>
<dbReference type="InterPro" id="IPR026022">
    <property type="entry name" value="PhoU_dom"/>
</dbReference>
<dbReference type="Gene3D" id="1.20.58.220">
    <property type="entry name" value="Phosphate transport system protein phou homolog 2, domain 2"/>
    <property type="match status" value="1"/>
</dbReference>
<comment type="caution">
    <text evidence="8">The sequence shown here is derived from an EMBL/GenBank/DDBJ whole genome shotgun (WGS) entry which is preliminary data.</text>
</comment>
<name>A0A0S7WVA0_UNCT6</name>
<keyword evidence="5 6" id="KW-0472">Membrane</keyword>
<dbReference type="PANTHER" id="PTHR10010:SF46">
    <property type="entry name" value="SODIUM-DEPENDENT PHOSPHATE TRANSPORT PROTEIN 2B"/>
    <property type="match status" value="1"/>
</dbReference>
<keyword evidence="2" id="KW-1003">Cell membrane</keyword>
<keyword evidence="3 6" id="KW-0812">Transmembrane</keyword>
<dbReference type="NCBIfam" id="NF037997">
    <property type="entry name" value="Na_Pi_symport"/>
    <property type="match status" value="1"/>
</dbReference>